<keyword evidence="1" id="KW-0479">Metal-binding</keyword>
<sequence length="725" mass="78327">MMAKLILSPEETVLCEAVGVHAFLRARAVAADGEIVVQAVGTSGQAVGKVRDGGVVSGEVVSGATPTLTGVCTCADLDCVHIAALLIAARQATAPKKSAAPAQRRPRASRWESQLSAWMRDVAGPPLPQPAEPGLGLQFELVSGYLPRSRRTGQRISMRPVLPGRKGWVRTGINWYSITYAGGHSPDLEHHRRLLNEIIKLSGSYTPYYGSGSTNLFLDEFGSRRIWDLLAEAQDCGLPLVQYGKNAAPVIVARRPAPVSLQVDRVDGDLSLQAVMQVDGTPVDVEHAMFIGEPAHGIASWSAEAGQTLRLAPLARPLPKSARKVLTAPSIRIPGGQEERFFAEFYPGLVRQLDVVPAGPDVSLPDVGAPALTVTLTAERGHQLRLRWEWVVTVGGGRYTEPLWSPTFSDEQAELVRKVSDLVGSGPLESSLTSPRLAAESVLSGDAMIHFLATVAPALVEVGVAVVEPAGDWDLRESEAAPVITFANAEQTDEHDWFDLSVRVEVGGERVDFETLFVALARDQEFLILPGGTYFALDRPGFRQLRELIAESRALTDSPPGVLRVLPPPDRTRARPGPARPVAPPDPAAGAAPPQERGRRRTTAQTRTDRRGRPVPGTPQDLPAVPAARTAEGTWPARRPGEEQVRDLPLAHPAAPGQPGRRTGRRTAPDSFVDETRPARRAAHRHRHGRPPHPGLQPVHPLPGRRPRPVGTCRHRLRLPGRHHP</sequence>
<feature type="region of interest" description="Disordered" evidence="2">
    <location>
        <begin position="558"/>
        <end position="725"/>
    </location>
</feature>
<evidence type="ECO:0000259" key="3">
    <source>
        <dbReference type="PROSITE" id="PS50966"/>
    </source>
</evidence>
<feature type="compositionally biased region" description="Basic residues" evidence="2">
    <location>
        <begin position="703"/>
        <end position="725"/>
    </location>
</feature>
<feature type="compositionally biased region" description="Pro residues" evidence="2">
    <location>
        <begin position="578"/>
        <end position="587"/>
    </location>
</feature>
<keyword evidence="5" id="KW-1185">Reference proteome</keyword>
<evidence type="ECO:0000313" key="4">
    <source>
        <dbReference type="EMBL" id="WIN01032.1"/>
    </source>
</evidence>
<evidence type="ECO:0000313" key="5">
    <source>
        <dbReference type="Proteomes" id="UP001240150"/>
    </source>
</evidence>
<reference evidence="4 5" key="1">
    <citation type="submission" date="2023-06" db="EMBL/GenBank/DDBJ databases">
        <authorList>
            <person name="Yushchuk O."/>
            <person name="Binda E."/>
            <person name="Ruckert-Reed C."/>
            <person name="Fedorenko V."/>
            <person name="Kalinowski J."/>
            <person name="Marinelli F."/>
        </authorList>
    </citation>
    <scope>NUCLEOTIDE SEQUENCE [LARGE SCALE GENOMIC DNA]</scope>
    <source>
        <strain evidence="4 5">NRRL 3884</strain>
    </source>
</reference>
<name>A0ABY8WSX3_9ACTN</name>
<evidence type="ECO:0000256" key="1">
    <source>
        <dbReference type="PROSITE-ProRule" id="PRU00325"/>
    </source>
</evidence>
<dbReference type="EMBL" id="CP126980">
    <property type="protein sequence ID" value="WIN01032.1"/>
    <property type="molecule type" value="Genomic_DNA"/>
</dbReference>
<dbReference type="InterPro" id="IPR007527">
    <property type="entry name" value="Znf_SWIM"/>
</dbReference>
<proteinExistence type="predicted"/>
<keyword evidence="1" id="KW-0862">Zinc</keyword>
<organism evidence="4 5">
    <name type="scientific">Actinoplanes oblitus</name>
    <dbReference type="NCBI Taxonomy" id="3040509"/>
    <lineage>
        <taxon>Bacteria</taxon>
        <taxon>Bacillati</taxon>
        <taxon>Actinomycetota</taxon>
        <taxon>Actinomycetes</taxon>
        <taxon>Micromonosporales</taxon>
        <taxon>Micromonosporaceae</taxon>
        <taxon>Actinoplanes</taxon>
    </lineage>
</organism>
<keyword evidence="1" id="KW-0863">Zinc-finger</keyword>
<evidence type="ECO:0000256" key="2">
    <source>
        <dbReference type="SAM" id="MobiDB-lite"/>
    </source>
</evidence>
<accession>A0ABY8WSX3</accession>
<protein>
    <recommendedName>
        <fullName evidence="3">SWIM-type domain-containing protein</fullName>
    </recommendedName>
</protein>
<dbReference type="Proteomes" id="UP001240150">
    <property type="component" value="Chromosome"/>
</dbReference>
<feature type="compositionally biased region" description="Basic residues" evidence="2">
    <location>
        <begin position="679"/>
        <end position="691"/>
    </location>
</feature>
<gene>
    <name evidence="4" type="ORF">ACTOB_000477</name>
</gene>
<dbReference type="PROSITE" id="PS50966">
    <property type="entry name" value="ZF_SWIM"/>
    <property type="match status" value="1"/>
</dbReference>
<feature type="domain" description="SWIM-type" evidence="3">
    <location>
        <begin position="64"/>
        <end position="90"/>
    </location>
</feature>